<reference evidence="1 2" key="1">
    <citation type="submission" date="2014-06" db="EMBL/GenBank/DDBJ databases">
        <title>Evolutionary Origins and Diversification of the Mycorrhizal Mutualists.</title>
        <authorList>
            <consortium name="DOE Joint Genome Institute"/>
            <consortium name="Mycorrhizal Genomics Consortium"/>
            <person name="Kohler A."/>
            <person name="Kuo A."/>
            <person name="Nagy L.G."/>
            <person name="Floudas D."/>
            <person name="Copeland A."/>
            <person name="Barry K.W."/>
            <person name="Cichocki N."/>
            <person name="Veneault-Fourrey C."/>
            <person name="LaButti K."/>
            <person name="Lindquist E.A."/>
            <person name="Lipzen A."/>
            <person name="Lundell T."/>
            <person name="Morin E."/>
            <person name="Murat C."/>
            <person name="Riley R."/>
            <person name="Ohm R."/>
            <person name="Sun H."/>
            <person name="Tunlid A."/>
            <person name="Henrissat B."/>
            <person name="Grigoriev I.V."/>
            <person name="Hibbett D.S."/>
            <person name="Martin F."/>
        </authorList>
    </citation>
    <scope>NUCLEOTIDE SEQUENCE [LARGE SCALE GENOMIC DNA]</scope>
    <source>
        <strain evidence="1 2">SS14</strain>
    </source>
</reference>
<evidence type="ECO:0000313" key="2">
    <source>
        <dbReference type="Proteomes" id="UP000054279"/>
    </source>
</evidence>
<keyword evidence="2" id="KW-1185">Reference proteome</keyword>
<sequence length="356" mass="39303">MSHQCGHRRMQAEELSMLAVEDNEPTPGLTAGDLMNPPSPSVDPQQRPGVLALEHLDEPYVQAYGAHTAPSWVQLPIRVVRPSRTATQDLTPCRLAGASGTALQGSNSLLRVVFASGIATQGHYSPWGIDHGSESWQNLVDADSDPDRVSPDRGDTKEEHFTIPASEVSILCQEYTDFINLKDNAEIVLAEAMEANEQLNTVFSRIRTSMNRMSPWMRELLLVPSKKASGKTCEPGNNWAHDKAAAKAATEHIIDQMAMMMSIPGSGAEERARTTRSHVPDDWYSRPPIAPNICENIPHSAHREQSDDSQPRCGHKVSTEYARDTHDEHLTDQSQTCYACDICMTEGTCMNLQESM</sequence>
<dbReference type="AlphaFoldDB" id="A0A0C9UVY2"/>
<organism evidence="1 2">
    <name type="scientific">Sphaerobolus stellatus (strain SS14)</name>
    <dbReference type="NCBI Taxonomy" id="990650"/>
    <lineage>
        <taxon>Eukaryota</taxon>
        <taxon>Fungi</taxon>
        <taxon>Dikarya</taxon>
        <taxon>Basidiomycota</taxon>
        <taxon>Agaricomycotina</taxon>
        <taxon>Agaricomycetes</taxon>
        <taxon>Phallomycetidae</taxon>
        <taxon>Geastrales</taxon>
        <taxon>Sphaerobolaceae</taxon>
        <taxon>Sphaerobolus</taxon>
    </lineage>
</organism>
<name>A0A0C9UVY2_SPHS4</name>
<proteinExistence type="predicted"/>
<gene>
    <name evidence="1" type="ORF">M422DRAFT_269133</name>
</gene>
<evidence type="ECO:0000313" key="1">
    <source>
        <dbReference type="EMBL" id="KIJ29476.1"/>
    </source>
</evidence>
<dbReference type="EMBL" id="KN837282">
    <property type="protein sequence ID" value="KIJ29476.1"/>
    <property type="molecule type" value="Genomic_DNA"/>
</dbReference>
<protein>
    <submittedName>
        <fullName evidence="1">Uncharacterized protein</fullName>
    </submittedName>
</protein>
<dbReference type="Proteomes" id="UP000054279">
    <property type="component" value="Unassembled WGS sequence"/>
</dbReference>
<accession>A0A0C9UVY2</accession>
<dbReference type="HOGENOM" id="CLU_012886_1_0_1"/>